<feature type="region of interest" description="Disordered" evidence="1">
    <location>
        <begin position="1"/>
        <end position="85"/>
    </location>
</feature>
<protein>
    <submittedName>
        <fullName evidence="2">Uncharacterized protein</fullName>
    </submittedName>
</protein>
<accession>A0A1Y2CTJ9</accession>
<proteinExistence type="predicted"/>
<dbReference type="OrthoDB" id="2159694at2759"/>
<evidence type="ECO:0000256" key="1">
    <source>
        <dbReference type="SAM" id="MobiDB-lite"/>
    </source>
</evidence>
<feature type="compositionally biased region" description="Polar residues" evidence="1">
    <location>
        <begin position="53"/>
        <end position="77"/>
    </location>
</feature>
<evidence type="ECO:0000313" key="2">
    <source>
        <dbReference type="EMBL" id="ORY50216.1"/>
    </source>
</evidence>
<evidence type="ECO:0000313" key="3">
    <source>
        <dbReference type="Proteomes" id="UP000193642"/>
    </source>
</evidence>
<keyword evidence="3" id="KW-1185">Reference proteome</keyword>
<gene>
    <name evidence="2" type="ORF">BCR33DRAFT_713053</name>
</gene>
<dbReference type="EMBL" id="MCGO01000007">
    <property type="protein sequence ID" value="ORY50216.1"/>
    <property type="molecule type" value="Genomic_DNA"/>
</dbReference>
<dbReference type="AlphaFoldDB" id="A0A1Y2CTJ9"/>
<feature type="compositionally biased region" description="Low complexity" evidence="1">
    <location>
        <begin position="21"/>
        <end position="38"/>
    </location>
</feature>
<comment type="caution">
    <text evidence="2">The sequence shown here is derived from an EMBL/GenBank/DDBJ whole genome shotgun (WGS) entry which is preliminary data.</text>
</comment>
<dbReference type="Proteomes" id="UP000193642">
    <property type="component" value="Unassembled WGS sequence"/>
</dbReference>
<reference evidence="2 3" key="1">
    <citation type="submission" date="2016-07" db="EMBL/GenBank/DDBJ databases">
        <title>Pervasive Adenine N6-methylation of Active Genes in Fungi.</title>
        <authorList>
            <consortium name="DOE Joint Genome Institute"/>
            <person name="Mondo S.J."/>
            <person name="Dannebaum R.O."/>
            <person name="Kuo R.C."/>
            <person name="Labutti K."/>
            <person name="Haridas S."/>
            <person name="Kuo A."/>
            <person name="Salamov A."/>
            <person name="Ahrendt S.R."/>
            <person name="Lipzen A."/>
            <person name="Sullivan W."/>
            <person name="Andreopoulos W.B."/>
            <person name="Clum A."/>
            <person name="Lindquist E."/>
            <person name="Daum C."/>
            <person name="Ramamoorthy G.K."/>
            <person name="Gryganskyi A."/>
            <person name="Culley D."/>
            <person name="Magnuson J.K."/>
            <person name="James T.Y."/>
            <person name="O'Malley M.A."/>
            <person name="Stajich J.E."/>
            <person name="Spatafora J.W."/>
            <person name="Visel A."/>
            <person name="Grigoriev I.V."/>
        </authorList>
    </citation>
    <scope>NUCLEOTIDE SEQUENCE [LARGE SCALE GENOMIC DNA]</scope>
    <source>
        <strain evidence="2 3">JEL800</strain>
    </source>
</reference>
<sequence length="163" mass="17855">MDGNGSGPPGKPPIYQHQSNSGRTSTIPPSSRTPSQQSNYSHIIPPKRKSHGSIHSTPNSSTPLSRAPSSLAKTTNPSPAPDPSFVVTNGVSNLNLDTNEIVYPNGNRVRLRGIMPHLPADRYNYPASTNMEYGWYRKSLEIYGSTSADFAKESWKRAMETQK</sequence>
<name>A0A1Y2CTJ9_9FUNG</name>
<organism evidence="2 3">
    <name type="scientific">Rhizoclosmatium globosum</name>
    <dbReference type="NCBI Taxonomy" id="329046"/>
    <lineage>
        <taxon>Eukaryota</taxon>
        <taxon>Fungi</taxon>
        <taxon>Fungi incertae sedis</taxon>
        <taxon>Chytridiomycota</taxon>
        <taxon>Chytridiomycota incertae sedis</taxon>
        <taxon>Chytridiomycetes</taxon>
        <taxon>Chytridiales</taxon>
        <taxon>Chytriomycetaceae</taxon>
        <taxon>Rhizoclosmatium</taxon>
    </lineage>
</organism>